<protein>
    <submittedName>
        <fullName evidence="1">Uncharacterized protein</fullName>
    </submittedName>
</protein>
<dbReference type="EMBL" id="VJMJ01000022">
    <property type="protein sequence ID" value="KAF0743143.1"/>
    <property type="molecule type" value="Genomic_DNA"/>
</dbReference>
<name>A0A6G0XRG7_9STRA</name>
<dbReference type="InterPro" id="IPR001753">
    <property type="entry name" value="Enoyl-CoA_hydra/iso"/>
</dbReference>
<reference evidence="1 2" key="1">
    <citation type="submission" date="2019-07" db="EMBL/GenBank/DDBJ databases">
        <title>Genomics analysis of Aphanomyces spp. identifies a new class of oomycete effector associated with host adaptation.</title>
        <authorList>
            <person name="Gaulin E."/>
        </authorList>
    </citation>
    <scope>NUCLEOTIDE SEQUENCE [LARGE SCALE GENOMIC DNA]</scope>
    <source>
        <strain evidence="1 2">ATCC 201684</strain>
    </source>
</reference>
<dbReference type="SUPFAM" id="SSF52096">
    <property type="entry name" value="ClpP/crotonase"/>
    <property type="match status" value="1"/>
</dbReference>
<dbReference type="CDD" id="cd06558">
    <property type="entry name" value="crotonase-like"/>
    <property type="match status" value="1"/>
</dbReference>
<dbReference type="PANTHER" id="PTHR43684">
    <property type="match status" value="1"/>
</dbReference>
<evidence type="ECO:0000313" key="1">
    <source>
        <dbReference type="EMBL" id="KAF0743143.1"/>
    </source>
</evidence>
<gene>
    <name evidence="1" type="ORF">Ae201684_002198</name>
</gene>
<dbReference type="PANTHER" id="PTHR43684:SF12">
    <property type="entry name" value="ENOYL-COA ISOMERASE"/>
    <property type="match status" value="1"/>
</dbReference>
<dbReference type="InterPro" id="IPR029045">
    <property type="entry name" value="ClpP/crotonase-like_dom_sf"/>
</dbReference>
<proteinExistence type="predicted"/>
<dbReference type="VEuPathDB" id="FungiDB:AeMF1_015841"/>
<organism evidence="1 2">
    <name type="scientific">Aphanomyces euteiches</name>
    <dbReference type="NCBI Taxonomy" id="100861"/>
    <lineage>
        <taxon>Eukaryota</taxon>
        <taxon>Sar</taxon>
        <taxon>Stramenopiles</taxon>
        <taxon>Oomycota</taxon>
        <taxon>Saprolegniomycetes</taxon>
        <taxon>Saprolegniales</taxon>
        <taxon>Verrucalvaceae</taxon>
        <taxon>Aphanomyces</taxon>
    </lineage>
</organism>
<dbReference type="Gene3D" id="3.90.226.10">
    <property type="entry name" value="2-enoyl-CoA Hydratase, Chain A, domain 1"/>
    <property type="match status" value="1"/>
</dbReference>
<dbReference type="Proteomes" id="UP000481153">
    <property type="component" value="Unassembled WGS sequence"/>
</dbReference>
<accession>A0A6G0XRG7</accession>
<dbReference type="Pfam" id="PF00378">
    <property type="entry name" value="ECH_1"/>
    <property type="match status" value="1"/>
</dbReference>
<keyword evidence="2" id="KW-1185">Reference proteome</keyword>
<dbReference type="AlphaFoldDB" id="A0A6G0XRG7"/>
<dbReference type="InterPro" id="IPR051053">
    <property type="entry name" value="ECH/Chromodomain_protein"/>
</dbReference>
<evidence type="ECO:0000313" key="2">
    <source>
        <dbReference type="Proteomes" id="UP000481153"/>
    </source>
</evidence>
<comment type="caution">
    <text evidence="1">The sequence shown here is derived from an EMBL/GenBank/DDBJ whole genome shotgun (WGS) entry which is preliminary data.</text>
</comment>
<sequence length="272" mass="29980">MASPTPVIPSATHVESWYASKTVGVIKINRPRVKNSINQQTYSELNDALLFFQDDANVLVVVLTGEGDEYFSSGTDVNEAKPGMVASRTVTRTLMTTIVNFPKILIGAINGHAIGIGVTMLVYCDFVFSVPYATFRTPFLELGIVPEFGSSLTFPALFGKVAANDLLLRCKTLDANRALAVGLVTEIVPSLGFRETVLKLTEDITTQLHAKHSLLTFKEQMGRLGPLTKQQIFATIDTEFVEIDRRYRTGEIFELGKAYVAQLKQRKNASKL</sequence>